<protein>
    <recommendedName>
        <fullName evidence="6">Inverted formin-2</fullName>
    </recommendedName>
</protein>
<dbReference type="Proteomes" id="UP000749559">
    <property type="component" value="Unassembled WGS sequence"/>
</dbReference>
<dbReference type="Gene3D" id="1.10.238.150">
    <property type="entry name" value="Formin, FH3 diaphanous domain"/>
    <property type="match status" value="1"/>
</dbReference>
<dbReference type="SMART" id="SM00498">
    <property type="entry name" value="FH2"/>
    <property type="match status" value="1"/>
</dbReference>
<evidence type="ECO:0000313" key="4">
    <source>
        <dbReference type="EMBL" id="CAH1778221.1"/>
    </source>
</evidence>
<comment type="caution">
    <text evidence="4">The sequence shown here is derived from an EMBL/GenBank/DDBJ whole genome shotgun (WGS) entry which is preliminary data.</text>
</comment>
<dbReference type="SMART" id="SM01140">
    <property type="entry name" value="Drf_GBD"/>
    <property type="match status" value="1"/>
</dbReference>
<feature type="region of interest" description="Disordered" evidence="1">
    <location>
        <begin position="1098"/>
        <end position="1139"/>
    </location>
</feature>
<dbReference type="EMBL" id="CAIIXF020000002">
    <property type="protein sequence ID" value="CAH1778221.1"/>
    <property type="molecule type" value="Genomic_DNA"/>
</dbReference>
<dbReference type="AlphaFoldDB" id="A0A8S4NBK3"/>
<dbReference type="InterPro" id="IPR011989">
    <property type="entry name" value="ARM-like"/>
</dbReference>
<dbReference type="SUPFAM" id="SSF48371">
    <property type="entry name" value="ARM repeat"/>
    <property type="match status" value="1"/>
</dbReference>
<organism evidence="4 5">
    <name type="scientific">Owenia fusiformis</name>
    <name type="common">Polychaete worm</name>
    <dbReference type="NCBI Taxonomy" id="6347"/>
    <lineage>
        <taxon>Eukaryota</taxon>
        <taxon>Metazoa</taxon>
        <taxon>Spiralia</taxon>
        <taxon>Lophotrochozoa</taxon>
        <taxon>Annelida</taxon>
        <taxon>Polychaeta</taxon>
        <taxon>Sedentaria</taxon>
        <taxon>Canalipalpata</taxon>
        <taxon>Sabellida</taxon>
        <taxon>Oweniida</taxon>
        <taxon>Oweniidae</taxon>
        <taxon>Owenia</taxon>
    </lineage>
</organism>
<evidence type="ECO:0008006" key="6">
    <source>
        <dbReference type="Google" id="ProtNLM"/>
    </source>
</evidence>
<dbReference type="Gene3D" id="1.25.10.10">
    <property type="entry name" value="Leucine-rich Repeat Variant"/>
    <property type="match status" value="1"/>
</dbReference>
<sequence length="1139" mass="125448">MSADINPNSDEQLGHATPTDNNSHCPDGITETDKDGSNKASNDEGNHVDNPDGDLTNTTATGKVSMRGIMKKRISSTLHNIDFSTCEAELCVSTLRIPSMQLYAALNKKLKNCGEVWLQEFLDHDGLEVLLCCMETMGRKRLNQLSDAMIVMECVACIKTLMNCKTGIEVIIDSNEHTRKLVRAMDTNNVMVKKQILELLSAMSLYSSQGHELALDALEFFKKLKNLRYRFSFIINELRTSELIAYRITVLALVNCLLAGVEELEKRVALRNEFIGLGILDILGNDDESNDDDDFILQYDVFMDQRSDDDDVMDHVIPGVSDINDHKQVFNALFQKICSTPQSTVLLSVLQNLLQIDPESKTCDTAWHMIERATQSAVLLEEQTNILNDTIKTISREIQTDVDYTAYKSNVSTEVVNNSTEITDETASSLMKNPLLLQNIKQSLSNQMAQKGENDKGHKLNGPTRGQTTNTDSDPMNGVPPPPPLPSINGVTPLPPLPSTNSVPPPPPLPSMNGVPPSPPLPSVNGVPPPPPLPSTNSVPPPPPLPSMNGVPPSPPLPSVNGVPPPPPLPSTNSVPPPPPLPSMSGVPPPPPLPSLNGVPPPPPLPSTNSVPPPPPLPSMSGVPPPPPLNGVPPPPPMNGPGVPPPPPGGMLPFSLTMPKVQNVPNITTPTPRSKMKTINWTKVPANALSNDEVIWSSVLKLSDPIPVNYSNIEELFCQKIIDKSLKDEAKVKKVSTEVNLLDMKRSMNVNIFLKQFKAPNEKIVALIEKCNGQDIGVEKLKGLLKILPETQEIEMINSYDGDKDKLGNAEKFFNSLLKLPHYKMRIEGMLLQEELSSTLDSIRPSIEVITRTCKALMESKSLKEFLRLALHTGNFINAGGYAGNALGFKMNSLSKLVETRANKPRMTLLHYLVQQGMDSENDVLQFVDELSDDLDIASRLVVQAISGEISELDKSVKKLSNQLENMKPPDETVTKTFCLFVKNTNVEVSKLKDGISEINSLTSHLADHFCENQTKFKLEECFKTFKTFCDKIKQCKKENLQRKIQEEKAEKRRKEQAEIRKNQPSSSRGGAKNSLQLHQEEPGCIIDNLLKDIRKGRKLRKQATPLNSPLKKRTFSSQSEEKASSGQSDENSNKIQTE</sequence>
<feature type="compositionally biased region" description="Basic and acidic residues" evidence="1">
    <location>
        <begin position="1047"/>
        <end position="1062"/>
    </location>
</feature>
<feature type="compositionally biased region" description="Polar residues" evidence="1">
    <location>
        <begin position="1063"/>
        <end position="1078"/>
    </location>
</feature>
<dbReference type="PANTHER" id="PTHR46345">
    <property type="entry name" value="INVERTED FORMIN-2"/>
    <property type="match status" value="1"/>
</dbReference>
<feature type="domain" description="GBD/FH3" evidence="2">
    <location>
        <begin position="28"/>
        <end position="385"/>
    </location>
</feature>
<dbReference type="Gene3D" id="1.20.58.2220">
    <property type="entry name" value="Formin, FH2 domain"/>
    <property type="match status" value="1"/>
</dbReference>
<name>A0A8S4NBK3_OWEFU</name>
<evidence type="ECO:0000256" key="1">
    <source>
        <dbReference type="SAM" id="MobiDB-lite"/>
    </source>
</evidence>
<dbReference type="InterPro" id="IPR015425">
    <property type="entry name" value="FH2_Formin"/>
</dbReference>
<dbReference type="OrthoDB" id="26518at2759"/>
<dbReference type="Pfam" id="PF06371">
    <property type="entry name" value="Drf_GBD"/>
    <property type="match status" value="1"/>
</dbReference>
<dbReference type="InterPro" id="IPR010472">
    <property type="entry name" value="FH3_dom"/>
</dbReference>
<feature type="compositionally biased region" description="Polar residues" evidence="1">
    <location>
        <begin position="1125"/>
        <end position="1139"/>
    </location>
</feature>
<dbReference type="PROSITE" id="PS51444">
    <property type="entry name" value="FH2"/>
    <property type="match status" value="1"/>
</dbReference>
<dbReference type="InterPro" id="IPR010473">
    <property type="entry name" value="GTPase-bd"/>
</dbReference>
<evidence type="ECO:0000259" key="2">
    <source>
        <dbReference type="PROSITE" id="PS51232"/>
    </source>
</evidence>
<feature type="compositionally biased region" description="Basic and acidic residues" evidence="1">
    <location>
        <begin position="31"/>
        <end position="50"/>
    </location>
</feature>
<dbReference type="GO" id="GO:0031267">
    <property type="term" value="F:small GTPase binding"/>
    <property type="evidence" value="ECO:0007669"/>
    <property type="project" value="InterPro"/>
</dbReference>
<feature type="compositionally biased region" description="Pro residues" evidence="1">
    <location>
        <begin position="493"/>
        <end position="646"/>
    </location>
</feature>
<evidence type="ECO:0000259" key="3">
    <source>
        <dbReference type="PROSITE" id="PS51444"/>
    </source>
</evidence>
<dbReference type="SUPFAM" id="SSF101447">
    <property type="entry name" value="Formin homology 2 domain (FH2 domain)"/>
    <property type="match status" value="1"/>
</dbReference>
<dbReference type="GO" id="GO:0003779">
    <property type="term" value="F:actin binding"/>
    <property type="evidence" value="ECO:0007669"/>
    <property type="project" value="InterPro"/>
</dbReference>
<keyword evidence="5" id="KW-1185">Reference proteome</keyword>
<dbReference type="Pfam" id="PF06346">
    <property type="entry name" value="Drf_FH1"/>
    <property type="match status" value="1"/>
</dbReference>
<proteinExistence type="predicted"/>
<feature type="region of interest" description="Disordered" evidence="1">
    <location>
        <begin position="1"/>
        <end position="61"/>
    </location>
</feature>
<dbReference type="SMART" id="SM01139">
    <property type="entry name" value="Drf_FH3"/>
    <property type="match status" value="1"/>
</dbReference>
<dbReference type="PANTHER" id="PTHR46345:SF8">
    <property type="entry name" value="FORMIN 3, ISOFORM B"/>
    <property type="match status" value="1"/>
</dbReference>
<feature type="region of interest" description="Disordered" evidence="1">
    <location>
        <begin position="447"/>
        <end position="646"/>
    </location>
</feature>
<gene>
    <name evidence="4" type="ORF">OFUS_LOCUS5174</name>
</gene>
<dbReference type="Pfam" id="PF02181">
    <property type="entry name" value="FH2"/>
    <property type="match status" value="1"/>
</dbReference>
<dbReference type="InterPro" id="IPR016024">
    <property type="entry name" value="ARM-type_fold"/>
</dbReference>
<dbReference type="GO" id="GO:0030036">
    <property type="term" value="P:actin cytoskeleton organization"/>
    <property type="evidence" value="ECO:0007669"/>
    <property type="project" value="InterPro"/>
</dbReference>
<evidence type="ECO:0000313" key="5">
    <source>
        <dbReference type="Proteomes" id="UP000749559"/>
    </source>
</evidence>
<dbReference type="InterPro" id="IPR042201">
    <property type="entry name" value="FH2_Formin_sf"/>
</dbReference>
<feature type="region of interest" description="Disordered" evidence="1">
    <location>
        <begin position="1047"/>
        <end position="1078"/>
    </location>
</feature>
<dbReference type="PROSITE" id="PS51232">
    <property type="entry name" value="GBD_FH3"/>
    <property type="match status" value="1"/>
</dbReference>
<dbReference type="InterPro" id="IPR014768">
    <property type="entry name" value="GBD/FH3_dom"/>
</dbReference>
<reference evidence="4" key="1">
    <citation type="submission" date="2022-03" db="EMBL/GenBank/DDBJ databases">
        <authorList>
            <person name="Martin C."/>
        </authorList>
    </citation>
    <scope>NUCLEOTIDE SEQUENCE</scope>
</reference>
<accession>A0A8S4NBK3</accession>
<feature type="compositionally biased region" description="Polar residues" evidence="1">
    <location>
        <begin position="464"/>
        <end position="474"/>
    </location>
</feature>
<dbReference type="Pfam" id="PF06367">
    <property type="entry name" value="Drf_FH3"/>
    <property type="match status" value="1"/>
</dbReference>
<feature type="compositionally biased region" description="Polar residues" evidence="1">
    <location>
        <begin position="1"/>
        <end position="11"/>
    </location>
</feature>
<feature type="domain" description="FH2" evidence="3">
    <location>
        <begin position="666"/>
        <end position="1059"/>
    </location>
</feature>